<accession>A0A8G1RC48</accession>
<organism evidence="1 2">
    <name type="scientific">Aspergillus piperis CBS 112811</name>
    <dbReference type="NCBI Taxonomy" id="1448313"/>
    <lineage>
        <taxon>Eukaryota</taxon>
        <taxon>Fungi</taxon>
        <taxon>Dikarya</taxon>
        <taxon>Ascomycota</taxon>
        <taxon>Pezizomycotina</taxon>
        <taxon>Eurotiomycetes</taxon>
        <taxon>Eurotiomycetidae</taxon>
        <taxon>Eurotiales</taxon>
        <taxon>Aspergillaceae</taxon>
        <taxon>Aspergillus</taxon>
        <taxon>Aspergillus subgen. Circumdati</taxon>
    </lineage>
</organism>
<dbReference type="GeneID" id="37157399"/>
<gene>
    <name evidence="1" type="ORF">BO85DRAFT_132007</name>
</gene>
<protein>
    <submittedName>
        <fullName evidence="1">Uncharacterized protein</fullName>
    </submittedName>
</protein>
<keyword evidence="2" id="KW-1185">Reference proteome</keyword>
<dbReference type="EMBL" id="KZ825055">
    <property type="protein sequence ID" value="RAH62337.1"/>
    <property type="molecule type" value="Genomic_DNA"/>
</dbReference>
<dbReference type="RefSeq" id="XP_025520259.1">
    <property type="nucleotide sequence ID" value="XM_025653997.1"/>
</dbReference>
<evidence type="ECO:0000313" key="2">
    <source>
        <dbReference type="Proteomes" id="UP000249526"/>
    </source>
</evidence>
<dbReference type="AlphaFoldDB" id="A0A8G1RC48"/>
<reference evidence="1 2" key="1">
    <citation type="submission" date="2018-02" db="EMBL/GenBank/DDBJ databases">
        <title>The genomes of Aspergillus section Nigri reveals drivers in fungal speciation.</title>
        <authorList>
            <consortium name="DOE Joint Genome Institute"/>
            <person name="Vesth T.C."/>
            <person name="Nybo J."/>
            <person name="Theobald S."/>
            <person name="Brandl J."/>
            <person name="Frisvad J.C."/>
            <person name="Nielsen K.F."/>
            <person name="Lyhne E.K."/>
            <person name="Kogle M.E."/>
            <person name="Kuo A."/>
            <person name="Riley R."/>
            <person name="Clum A."/>
            <person name="Nolan M."/>
            <person name="Lipzen A."/>
            <person name="Salamov A."/>
            <person name="Henrissat B."/>
            <person name="Wiebenga A."/>
            <person name="De vries R.P."/>
            <person name="Grigoriev I.V."/>
            <person name="Mortensen U.H."/>
            <person name="Andersen M.R."/>
            <person name="Baker S.E."/>
        </authorList>
    </citation>
    <scope>NUCLEOTIDE SEQUENCE [LARGE SCALE GENOMIC DNA]</scope>
    <source>
        <strain evidence="1 2">CBS 112811</strain>
    </source>
</reference>
<name>A0A8G1RC48_9EURO</name>
<proteinExistence type="predicted"/>
<evidence type="ECO:0000313" key="1">
    <source>
        <dbReference type="EMBL" id="RAH62337.1"/>
    </source>
</evidence>
<dbReference type="Proteomes" id="UP000249526">
    <property type="component" value="Unassembled WGS sequence"/>
</dbReference>
<sequence length="79" mass="9059">MRAMPHTFATLPAAPAIACSPMMRNCWKLRLQLCDCRIPVNLSQLLCEKRSPFREVRVLTGQMKFTCKVQSLDDNAEFE</sequence>